<feature type="domain" description="Partner and localiser of BRCA2 WD40" evidence="2">
    <location>
        <begin position="1153"/>
        <end position="1478"/>
    </location>
</feature>
<feature type="region of interest" description="Disordered" evidence="1">
    <location>
        <begin position="669"/>
        <end position="716"/>
    </location>
</feature>
<dbReference type="GeneTree" id="ENSGT00390000014423"/>
<sequence length="1484" mass="161915">MEDNLERVLHCDDKEELRRKLALLQREYSRTVQRLQRAERSDAVRKHVRSRISEQNLQDQTDPVPASTFPNPALPPLSLGCPARTAPGSASPSGPAGDSTVAASCPVESENPRRRSPSIRFLLPVDDSCPRTPDLNPHRRSHSLRLRSRRSRLRWERTGRVQGGEGAGGRYDTETSEDGLELEAQTEKEEDGEKRNMEEEKEGVKKEVEREENEREIPDKEAIKQSDGEEREEQRTYGQKEIGSPLPSLRRDGEEREEQRTYGQKDIGSPLPSLRRDGEEREEPRTYGQKEIGSPLPSLRRDGEEREEQRSYGQKEVGSPLPSLRRDGEEREEQRTYGQKEVGSPLPSLRRDGEEREEQRTYGQKEIGSPLPSLRRDGEEREEGSDSVAVGVSVLGAVGLCNTGGVLDSCTLVEGLPFPVEYYIRTTRRMASSQSHRDLQAVVLNQLNRGRHRRNRGRMSNTHSLSTSQSDSLAQPSNHRPCSSQLTSNSPNNRTPVEEPSANQMLTAESGTNQSESLPSRACSVRPIRGRRRRGRRPRLGRSLSLDSDPPAPVPDNTQTPAAISPASQPLPGGGCPERWTLSGGVEERLYPIFRRSCVSPLIHTSKQSKESVWSLLLPSSLSPGGPAVHPGSLGCVISTFGLQDFHLPDDQFGQLKLQKLRASSAVAEPEPFSPYNMRRRRNRGSVHGLHGNTGGQTSKAPTPEPLPLSLTPPVTDCVTPVEQSIDRSIGQHLIDHPIGQQSTDALDHSTDLHSEYHSVCQSTDHPVDQHIGHQSTDQPVDQPTGHQSTDQPVDQPTGHQSTDQSVDQNVGHQSTDHPVDQPTGHQSTDQPTGHQSTDHLVDQPTGHQSTDQSVDLLIGHQLTVLVGQSIDFPSVDQQTGLLTTECPSLQTETETECPPECPSFHTKTKCLSPCPTEFSVECLTKCPSVCTTECPSLRRETDAECAVPPSPSLLLLSPSLTSHTPHRHTLSLSLSSIPPLPSLGMTPSPLTPNPNIPLSLPDSPPLPSLEAVTLPLSCPPCRPTLTLPLSCSPCPPTLTLPFPSSPSTQALSPPSLSPCPSPIIPLSSPPPSLALCHPNLVDSLPQLFLPPTPLLLPQSLPPTPNTPPPSPPIQLLRQPAPSLHSTRQATEERGEGEEERAWRKKEEKRREGMTEEGVLKLSHTLKAPAGGSLVDVCCVSWLSVGVCIAVAGEWEVCVWGQNNPPHWRRLHTWTFIQSVMSVFPVSDAPGLLCVTLGQLEIREARVLCCSSLSQAVLCEGEIHMVVGMSNRRLVSSSYSVATTPLQVYTLTQDGRLQACLSLVCPTERVQTVAAVEGQTDALIGSTHGGHVVLWNVTTGQLLRSINLGDGFTDTTCLRGYSLCGVLFVLLQHTSLCAVEEEEGGALFSLVATNPLTGTVALATRLGLPKACTGRLVEVDVHGSSVIGVFRSGSVCVWQLGGRQGQQGVWFPELGCQLARWGAQGTVLTAHLNGDVCLHRYRPI</sequence>
<dbReference type="PANTHER" id="PTHR14662">
    <property type="entry name" value="PARTNER AND LOCALIZER OF BRCA2"/>
    <property type="match status" value="1"/>
</dbReference>
<feature type="compositionally biased region" description="Basic and acidic residues" evidence="1">
    <location>
        <begin position="299"/>
        <end position="310"/>
    </location>
</feature>
<dbReference type="InterPro" id="IPR042417">
    <property type="entry name" value="PALB2"/>
</dbReference>
<dbReference type="PANTHER" id="PTHR14662:SF2">
    <property type="entry name" value="PARTNER AND LOCALIZER OF BRCA2"/>
    <property type="match status" value="1"/>
</dbReference>
<dbReference type="Proteomes" id="UP000694557">
    <property type="component" value="Unassembled WGS sequence"/>
</dbReference>
<feature type="compositionally biased region" description="Pro residues" evidence="1">
    <location>
        <begin position="1096"/>
        <end position="1113"/>
    </location>
</feature>
<reference evidence="3" key="1">
    <citation type="submission" date="2025-08" db="UniProtKB">
        <authorList>
            <consortium name="Ensembl"/>
        </authorList>
    </citation>
    <scope>IDENTIFICATION</scope>
</reference>
<protein>
    <submittedName>
        <fullName evidence="3">Partner and localizer of BRCA2</fullName>
    </submittedName>
</protein>
<feature type="compositionally biased region" description="Basic and acidic residues" evidence="1">
    <location>
        <begin position="36"/>
        <end position="45"/>
    </location>
</feature>
<dbReference type="SUPFAM" id="SSF50978">
    <property type="entry name" value="WD40 repeat-like"/>
    <property type="match status" value="1"/>
</dbReference>
<feature type="compositionally biased region" description="Polar residues" evidence="1">
    <location>
        <begin position="459"/>
        <end position="518"/>
    </location>
</feature>
<organism evidence="3 4">
    <name type="scientific">Oncorhynchus kisutch</name>
    <name type="common">Coho salmon</name>
    <name type="synonym">Salmo kisutch</name>
    <dbReference type="NCBI Taxonomy" id="8019"/>
    <lineage>
        <taxon>Eukaryota</taxon>
        <taxon>Metazoa</taxon>
        <taxon>Chordata</taxon>
        <taxon>Craniata</taxon>
        <taxon>Vertebrata</taxon>
        <taxon>Euteleostomi</taxon>
        <taxon>Actinopterygii</taxon>
        <taxon>Neopterygii</taxon>
        <taxon>Teleostei</taxon>
        <taxon>Protacanthopterygii</taxon>
        <taxon>Salmoniformes</taxon>
        <taxon>Salmonidae</taxon>
        <taxon>Salmoninae</taxon>
        <taxon>Oncorhynchus</taxon>
    </lineage>
</organism>
<feature type="compositionally biased region" description="Polar residues" evidence="1">
    <location>
        <begin position="773"/>
        <end position="814"/>
    </location>
</feature>
<keyword evidence="4" id="KW-1185">Reference proteome</keyword>
<feature type="compositionally biased region" description="Basic and acidic residues" evidence="1">
    <location>
        <begin position="274"/>
        <end position="285"/>
    </location>
</feature>
<feature type="region of interest" description="Disordered" evidence="1">
    <location>
        <begin position="34"/>
        <end position="387"/>
    </location>
</feature>
<dbReference type="GO" id="GO:0003677">
    <property type="term" value="F:DNA binding"/>
    <property type="evidence" value="ECO:0007669"/>
    <property type="project" value="InterPro"/>
</dbReference>
<feature type="region of interest" description="Disordered" evidence="1">
    <location>
        <begin position="445"/>
        <end position="576"/>
    </location>
</feature>
<feature type="compositionally biased region" description="Basic and acidic residues" evidence="1">
    <location>
        <begin position="1130"/>
        <end position="1154"/>
    </location>
</feature>
<evidence type="ECO:0000313" key="4">
    <source>
        <dbReference type="Proteomes" id="UP000694557"/>
    </source>
</evidence>
<feature type="compositionally biased region" description="Basic and acidic residues" evidence="1">
    <location>
        <begin position="249"/>
        <end position="260"/>
    </location>
</feature>
<dbReference type="InterPro" id="IPR036322">
    <property type="entry name" value="WD40_repeat_dom_sf"/>
</dbReference>
<evidence type="ECO:0000256" key="1">
    <source>
        <dbReference type="SAM" id="MobiDB-lite"/>
    </source>
</evidence>
<feature type="region of interest" description="Disordered" evidence="1">
    <location>
        <begin position="984"/>
        <end position="1003"/>
    </location>
</feature>
<feature type="compositionally biased region" description="Basic and acidic residues" evidence="1">
    <location>
        <begin position="324"/>
        <end position="335"/>
    </location>
</feature>
<evidence type="ECO:0000313" key="3">
    <source>
        <dbReference type="Ensembl" id="ENSOKIP00005078997.1"/>
    </source>
</evidence>
<feature type="compositionally biased region" description="Basic residues" evidence="1">
    <location>
        <begin position="528"/>
        <end position="540"/>
    </location>
</feature>
<feature type="compositionally biased region" description="Polar residues" evidence="1">
    <location>
        <begin position="824"/>
        <end position="836"/>
    </location>
</feature>
<feature type="compositionally biased region" description="Polar residues" evidence="1">
    <location>
        <begin position="556"/>
        <end position="568"/>
    </location>
</feature>
<reference evidence="3" key="2">
    <citation type="submission" date="2025-09" db="UniProtKB">
        <authorList>
            <consortium name="Ensembl"/>
        </authorList>
    </citation>
    <scope>IDENTIFICATION</scope>
</reference>
<dbReference type="Ensembl" id="ENSOKIT00005084178.1">
    <property type="protein sequence ID" value="ENSOKIP00005078997.1"/>
    <property type="gene ID" value="ENSOKIG00005034125.1"/>
</dbReference>
<feature type="compositionally biased region" description="Low complexity" evidence="1">
    <location>
        <begin position="86"/>
        <end position="97"/>
    </location>
</feature>
<feature type="compositionally biased region" description="Basic and acidic residues" evidence="1">
    <location>
        <begin position="185"/>
        <end position="235"/>
    </location>
</feature>
<dbReference type="GO" id="GO:0005654">
    <property type="term" value="C:nucleoplasm"/>
    <property type="evidence" value="ECO:0007669"/>
    <property type="project" value="TreeGrafter"/>
</dbReference>
<evidence type="ECO:0000259" key="2">
    <source>
        <dbReference type="Pfam" id="PF16756"/>
    </source>
</evidence>
<dbReference type="GO" id="GO:0000724">
    <property type="term" value="P:double-strand break repair via homologous recombination"/>
    <property type="evidence" value="ECO:0007669"/>
    <property type="project" value="InterPro"/>
</dbReference>
<proteinExistence type="predicted"/>
<gene>
    <name evidence="3" type="primary">LOC109876933</name>
</gene>
<feature type="region of interest" description="Disordered" evidence="1">
    <location>
        <begin position="761"/>
        <end position="851"/>
    </location>
</feature>
<dbReference type="InterPro" id="IPR031920">
    <property type="entry name" value="PALB2_WD40"/>
</dbReference>
<dbReference type="InterPro" id="IPR015943">
    <property type="entry name" value="WD40/YVTN_repeat-like_dom_sf"/>
</dbReference>
<dbReference type="Gene3D" id="2.130.10.10">
    <property type="entry name" value="YVTN repeat-like/Quinoprotein amine dehydrogenase"/>
    <property type="match status" value="1"/>
</dbReference>
<dbReference type="GeneID" id="109876933"/>
<name>A0A8C7IYF2_ONCKI</name>
<feature type="region of interest" description="Disordered" evidence="1">
    <location>
        <begin position="1096"/>
        <end position="1156"/>
    </location>
</feature>
<feature type="compositionally biased region" description="Basic residues" evidence="1">
    <location>
        <begin position="138"/>
        <end position="152"/>
    </location>
</feature>
<feature type="compositionally biased region" description="Basic and acidic residues" evidence="1">
    <location>
        <begin position="349"/>
        <end position="360"/>
    </location>
</feature>
<dbReference type="RefSeq" id="XP_031667436.1">
    <property type="nucleotide sequence ID" value="XM_031811576.1"/>
</dbReference>
<accession>A0A8C7IYF2</accession>
<dbReference type="Pfam" id="PF16756">
    <property type="entry name" value="PALB2_WD40"/>
    <property type="match status" value="1"/>
</dbReference>